<organism evidence="6 7">
    <name type="scientific">Saccharopolyspora oryzae</name>
    <dbReference type="NCBI Taxonomy" id="2997343"/>
    <lineage>
        <taxon>Bacteria</taxon>
        <taxon>Bacillati</taxon>
        <taxon>Actinomycetota</taxon>
        <taxon>Actinomycetes</taxon>
        <taxon>Pseudonocardiales</taxon>
        <taxon>Pseudonocardiaceae</taxon>
        <taxon>Saccharopolyspora</taxon>
    </lineage>
</organism>
<dbReference type="EMBL" id="JAQGLA010000009">
    <property type="protein sequence ID" value="MDA3625484.1"/>
    <property type="molecule type" value="Genomic_DNA"/>
</dbReference>
<dbReference type="InterPro" id="IPR036390">
    <property type="entry name" value="WH_DNA-bd_sf"/>
</dbReference>
<dbReference type="PANTHER" id="PTHR30346">
    <property type="entry name" value="TRANSCRIPTIONAL DUAL REGULATOR HCAR-RELATED"/>
    <property type="match status" value="1"/>
</dbReference>
<reference evidence="6 7" key="1">
    <citation type="submission" date="2022-11" db="EMBL/GenBank/DDBJ databases">
        <title>Draft genome sequence of Saccharopolyspora sp. WRP15-2 isolated from rhizosphere soils of wild rice in Thailand.</title>
        <authorList>
            <person name="Duangmal K."/>
            <person name="Kammanee S."/>
            <person name="Muangham S."/>
        </authorList>
    </citation>
    <scope>NUCLEOTIDE SEQUENCE [LARGE SCALE GENOMIC DNA]</scope>
    <source>
        <strain evidence="6 7">WRP15-2</strain>
    </source>
</reference>
<evidence type="ECO:0000256" key="2">
    <source>
        <dbReference type="ARBA" id="ARBA00023015"/>
    </source>
</evidence>
<keyword evidence="4" id="KW-0804">Transcription</keyword>
<proteinExistence type="inferred from homology"/>
<keyword evidence="7" id="KW-1185">Reference proteome</keyword>
<dbReference type="RefSeq" id="WP_270948062.1">
    <property type="nucleotide sequence ID" value="NZ_JAQGLA010000009.1"/>
</dbReference>
<dbReference type="Gene3D" id="3.40.190.10">
    <property type="entry name" value="Periplasmic binding protein-like II"/>
    <property type="match status" value="2"/>
</dbReference>
<keyword evidence="3" id="KW-0238">DNA-binding</keyword>
<comment type="caution">
    <text evidence="6">The sequence shown here is derived from an EMBL/GenBank/DDBJ whole genome shotgun (WGS) entry which is preliminary data.</text>
</comment>
<protein>
    <submittedName>
        <fullName evidence="6">LysR family transcriptional regulator</fullName>
    </submittedName>
</protein>
<evidence type="ECO:0000256" key="1">
    <source>
        <dbReference type="ARBA" id="ARBA00009437"/>
    </source>
</evidence>
<sequence length="305" mass="33409">MELRHMRYVLAVARHGSFSRAAEALHIAQPALSRQIRAIEAELDVKLFDRSSTGAAVTPSGRTFVAHVRQVLALADSTGEVVRAESPQRELVHIGLPPGLPQKWTVEVSRRLLSEVPSASVRFVEAGSTEQLRLLTQGRLDVAVVHQLPPAETRSILIGSEPLGVAIRPDHPLASAQQYRLVDLDRLRILVHSREQIPTQQDGVLAAAGSAGIEPEWIFARFVEHARACAEAAQVDAVLVGSHTARTQLDGWVWRPIEDLELAMNTWLVHRTDARDVVPPTIAAIKRSAARPLLDESRTAPPPRG</sequence>
<accession>A0ABT4UUT0</accession>
<dbReference type="SUPFAM" id="SSF53850">
    <property type="entry name" value="Periplasmic binding protein-like II"/>
    <property type="match status" value="1"/>
</dbReference>
<dbReference type="PRINTS" id="PR00039">
    <property type="entry name" value="HTHLYSR"/>
</dbReference>
<gene>
    <name evidence="6" type="ORF">OU415_08550</name>
</gene>
<dbReference type="SUPFAM" id="SSF46785">
    <property type="entry name" value="Winged helix' DNA-binding domain"/>
    <property type="match status" value="1"/>
</dbReference>
<name>A0ABT4UUT0_9PSEU</name>
<dbReference type="Pfam" id="PF03466">
    <property type="entry name" value="LysR_substrate"/>
    <property type="match status" value="1"/>
</dbReference>
<keyword evidence="2" id="KW-0805">Transcription regulation</keyword>
<evidence type="ECO:0000256" key="4">
    <source>
        <dbReference type="ARBA" id="ARBA00023163"/>
    </source>
</evidence>
<evidence type="ECO:0000256" key="3">
    <source>
        <dbReference type="ARBA" id="ARBA00023125"/>
    </source>
</evidence>
<dbReference type="InterPro" id="IPR000847">
    <property type="entry name" value="LysR_HTH_N"/>
</dbReference>
<feature type="domain" description="HTH lysR-type" evidence="5">
    <location>
        <begin position="1"/>
        <end position="58"/>
    </location>
</feature>
<dbReference type="PANTHER" id="PTHR30346:SF17">
    <property type="entry name" value="LYSR FAMILY TRANSCRIPTIONAL REGULATOR"/>
    <property type="match status" value="1"/>
</dbReference>
<evidence type="ECO:0000259" key="5">
    <source>
        <dbReference type="PROSITE" id="PS50931"/>
    </source>
</evidence>
<evidence type="ECO:0000313" key="6">
    <source>
        <dbReference type="EMBL" id="MDA3625484.1"/>
    </source>
</evidence>
<dbReference type="Gene3D" id="1.10.10.10">
    <property type="entry name" value="Winged helix-like DNA-binding domain superfamily/Winged helix DNA-binding domain"/>
    <property type="match status" value="1"/>
</dbReference>
<dbReference type="Proteomes" id="UP001210380">
    <property type="component" value="Unassembled WGS sequence"/>
</dbReference>
<dbReference type="InterPro" id="IPR036388">
    <property type="entry name" value="WH-like_DNA-bd_sf"/>
</dbReference>
<dbReference type="PROSITE" id="PS50931">
    <property type="entry name" value="HTH_LYSR"/>
    <property type="match status" value="1"/>
</dbReference>
<dbReference type="Pfam" id="PF00126">
    <property type="entry name" value="HTH_1"/>
    <property type="match status" value="1"/>
</dbReference>
<comment type="similarity">
    <text evidence="1">Belongs to the LysR transcriptional regulatory family.</text>
</comment>
<dbReference type="InterPro" id="IPR005119">
    <property type="entry name" value="LysR_subst-bd"/>
</dbReference>
<evidence type="ECO:0000313" key="7">
    <source>
        <dbReference type="Proteomes" id="UP001210380"/>
    </source>
</evidence>